<accession>A0ABU9PQA1</accession>
<dbReference type="InterPro" id="IPR035251">
    <property type="entry name" value="ShlB_POTRA"/>
</dbReference>
<dbReference type="InterPro" id="IPR051544">
    <property type="entry name" value="TPS_OM_transporter"/>
</dbReference>
<keyword evidence="4" id="KW-0732">Signal</keyword>
<protein>
    <submittedName>
        <fullName evidence="8">ShlB/FhaC/HecB family hemolysin secretion/activation protein</fullName>
    </submittedName>
</protein>
<dbReference type="Gene3D" id="2.40.160.50">
    <property type="entry name" value="membrane protein fhac: a member of the omp85/tpsb transporter family"/>
    <property type="match status" value="1"/>
</dbReference>
<keyword evidence="3" id="KW-0998">Cell outer membrane</keyword>
<dbReference type="Proteomes" id="UP001495910">
    <property type="component" value="Unassembled WGS sequence"/>
</dbReference>
<keyword evidence="1" id="KW-0472">Membrane</keyword>
<comment type="caution">
    <text evidence="8">The sequence shown here is derived from an EMBL/GenBank/DDBJ whole genome shotgun (WGS) entry which is preliminary data.</text>
</comment>
<keyword evidence="1" id="KW-1134">Transmembrane beta strand</keyword>
<dbReference type="Pfam" id="PF03865">
    <property type="entry name" value="ShlB"/>
    <property type="match status" value="1"/>
</dbReference>
<dbReference type="InterPro" id="IPR005565">
    <property type="entry name" value="Hemolysn_activator_HlyB_C"/>
</dbReference>
<dbReference type="InterPro" id="IPR027282">
    <property type="entry name" value="TPS"/>
</dbReference>
<feature type="signal peptide" evidence="4">
    <location>
        <begin position="1"/>
        <end position="32"/>
    </location>
</feature>
<dbReference type="EMBL" id="JBANDC010000001">
    <property type="protein sequence ID" value="MEM4986170.1"/>
    <property type="molecule type" value="Genomic_DNA"/>
</dbReference>
<proteinExistence type="predicted"/>
<dbReference type="Pfam" id="PF17287">
    <property type="entry name" value="POTRA_3"/>
    <property type="match status" value="1"/>
</dbReference>
<evidence type="ECO:0000259" key="7">
    <source>
        <dbReference type="Pfam" id="PF17287"/>
    </source>
</evidence>
<evidence type="ECO:0000256" key="3">
    <source>
        <dbReference type="ARBA" id="ARBA00023237"/>
    </source>
</evidence>
<feature type="domain" description="ShlB POTRA" evidence="7">
    <location>
        <begin position="168"/>
        <end position="240"/>
    </location>
</feature>
<keyword evidence="2" id="KW-0812">Transmembrane</keyword>
<evidence type="ECO:0000256" key="4">
    <source>
        <dbReference type="SAM" id="SignalP"/>
    </source>
</evidence>
<evidence type="ECO:0000259" key="6">
    <source>
        <dbReference type="Pfam" id="PF08479"/>
    </source>
</evidence>
<dbReference type="Pfam" id="PF08479">
    <property type="entry name" value="POTRA_2"/>
    <property type="match status" value="1"/>
</dbReference>
<keyword evidence="9" id="KW-1185">Reference proteome</keyword>
<evidence type="ECO:0000256" key="1">
    <source>
        <dbReference type="ARBA" id="ARBA00022452"/>
    </source>
</evidence>
<feature type="domain" description="Haemolysin activator HlyB C-terminal" evidence="5">
    <location>
        <begin position="245"/>
        <end position="555"/>
    </location>
</feature>
<evidence type="ECO:0000313" key="9">
    <source>
        <dbReference type="Proteomes" id="UP001495910"/>
    </source>
</evidence>
<feature type="domain" description="Polypeptide-transport-associated ShlB-type" evidence="6">
    <location>
        <begin position="92"/>
        <end position="167"/>
    </location>
</feature>
<dbReference type="InterPro" id="IPR013686">
    <property type="entry name" value="Polypept-transport_assoc_ShlB"/>
</dbReference>
<dbReference type="PANTHER" id="PTHR34597:SF3">
    <property type="entry name" value="OUTER MEMBRANE TRANSPORTER CDIB"/>
    <property type="match status" value="1"/>
</dbReference>
<dbReference type="PANTHER" id="PTHR34597">
    <property type="entry name" value="SLR1661 PROTEIN"/>
    <property type="match status" value="1"/>
</dbReference>
<sequence length="595" mass="64919">MMRTSFTPRLRSTTLTVALFLIGSAAAQQAWAQQTPRIEQDPGQRLLQEQKDRERERALNQPPPQITVEQPPLQTLPVGVDIESLPDTEPTFKIDHIELVGNSVLPAAIVEEITRPFIDKHLGSNRINLLLRRLTEAFVARGLITTRAYLGQQNLKDGKLIITVIPGKIEKITLNGQPLSTAQGYASPSPLQGGGWLTDRGVLLAVPTAVGETLNLTDLEQGVDQINRLRRNKAEMQILPGTTPGSSIVALNNPPGDRFWYNVGVDNYGSNQTGLVRTNLSAEADNLLGLQEMFSLSYSGSLDTNALVGSITLPVGYSTFSYTGAISEYQNLVGNTALLYGNTTSHTFGWNYVLSRSQAVKNALDVTLSRRKVARNVNDLDLDPQRLTVLRIAANTLHRFAFNEQQASWTLDIGLSQGLHALDASTDASDIKSGDAHSQFTKLDTTATLSLPLGKLGAAAWNWRAQLNAQWSKQALFGSEQIFAGGMSSVRGFQDNSGTSGDRGLTLRNDVAWVNAPEFAGIHVEPYVFLDAGRTELIAQRAWQQLIGTGFGARLQAMIGKQRFTGEVLLARALLQPDNSPPKNTLLLASLNWSY</sequence>
<reference evidence="8 9" key="1">
    <citation type="submission" date="2024-02" db="EMBL/GenBank/DDBJ databases">
        <title>Draft genome sequence of Collimonas sp. strain H4R21, an effective mineral-weathering bacterial strain isolated from the beech rhizosphere.</title>
        <authorList>
            <person name="Morin E."/>
            <person name="Uroz S."/>
            <person name="Leveau J.H.J."/>
            <person name="Kumar R."/>
            <person name="Rey M.W."/>
            <person name="Pham J."/>
        </authorList>
    </citation>
    <scope>NUCLEOTIDE SEQUENCE [LARGE SCALE GENOMIC DNA]</scope>
    <source>
        <strain evidence="8 9">H4R21</strain>
    </source>
</reference>
<evidence type="ECO:0000256" key="2">
    <source>
        <dbReference type="ARBA" id="ARBA00022692"/>
    </source>
</evidence>
<dbReference type="Gene3D" id="3.10.20.310">
    <property type="entry name" value="membrane protein fhac"/>
    <property type="match status" value="1"/>
</dbReference>
<organism evidence="8 9">
    <name type="scientific">Collimonas rhizosphaerae</name>
    <dbReference type="NCBI Taxonomy" id="3126357"/>
    <lineage>
        <taxon>Bacteria</taxon>
        <taxon>Pseudomonadati</taxon>
        <taxon>Pseudomonadota</taxon>
        <taxon>Betaproteobacteria</taxon>
        <taxon>Burkholderiales</taxon>
        <taxon>Oxalobacteraceae</taxon>
        <taxon>Collimonas</taxon>
    </lineage>
</organism>
<dbReference type="PIRSF" id="PIRSF029745">
    <property type="entry name" value="FhaC"/>
    <property type="match status" value="1"/>
</dbReference>
<evidence type="ECO:0000313" key="8">
    <source>
        <dbReference type="EMBL" id="MEM4986170.1"/>
    </source>
</evidence>
<dbReference type="RefSeq" id="WP_342827977.1">
    <property type="nucleotide sequence ID" value="NZ_JBANDC010000001.1"/>
</dbReference>
<name>A0ABU9PQA1_9BURK</name>
<feature type="chain" id="PRO_5047300086" evidence="4">
    <location>
        <begin position="33"/>
        <end position="595"/>
    </location>
</feature>
<gene>
    <name evidence="8" type="ORF">V8G57_02100</name>
</gene>
<evidence type="ECO:0000259" key="5">
    <source>
        <dbReference type="Pfam" id="PF03865"/>
    </source>
</evidence>